<dbReference type="Pfam" id="PF02036">
    <property type="entry name" value="SCP2"/>
    <property type="match status" value="1"/>
</dbReference>
<keyword evidence="4" id="KW-1185">Reference proteome</keyword>
<proteinExistence type="inferred from homology"/>
<accession>A0ABU9Z0M4</accession>
<sequence>MNKDSLLRTPPALLGQLAASVLSNLPTPRPFMARLGERLPPALVSAHGALLLEIARRATWLTPPEELDGHSFIIGISDLGLRCAFACQQGRFRPLWQLPEADLEISATLADFVLMARGSMDADTLFFQRRLKISGDTELGLVIKNWLDACERPAWLQAAR</sequence>
<dbReference type="Gene3D" id="3.30.1050.10">
    <property type="entry name" value="SCP2 sterol-binding domain"/>
    <property type="match status" value="1"/>
</dbReference>
<dbReference type="Proteomes" id="UP001410394">
    <property type="component" value="Unassembled WGS sequence"/>
</dbReference>
<comment type="similarity">
    <text evidence="1">Belongs to the UbiT family.</text>
</comment>
<dbReference type="RefSeq" id="WP_345920143.1">
    <property type="nucleotide sequence ID" value="NZ_JBDIVE010000006.1"/>
</dbReference>
<gene>
    <name evidence="1" type="primary">ubiT</name>
    <name evidence="3" type="ORF">ABDB84_12855</name>
</gene>
<name>A0ABU9Z0M4_9RHOO</name>
<evidence type="ECO:0000259" key="2">
    <source>
        <dbReference type="Pfam" id="PF02036"/>
    </source>
</evidence>
<reference evidence="3 4" key="1">
    <citation type="journal article" date="2018" name="Int. J. Syst. Evol. Microbiol.">
        <title>Uliginosibacterium sediminicola sp. nov., isolated from freshwater sediment.</title>
        <authorList>
            <person name="Hwang W.M."/>
            <person name="Kim S.M."/>
            <person name="Kang K."/>
            <person name="Ahn T.Y."/>
        </authorList>
    </citation>
    <scope>NUCLEOTIDE SEQUENCE [LARGE SCALE GENOMIC DNA]</scope>
    <source>
        <strain evidence="3 4">M1-21</strain>
    </source>
</reference>
<evidence type="ECO:0000313" key="4">
    <source>
        <dbReference type="Proteomes" id="UP001410394"/>
    </source>
</evidence>
<dbReference type="HAMAP" id="MF_02231">
    <property type="entry name" value="UbiT"/>
    <property type="match status" value="1"/>
</dbReference>
<dbReference type="EMBL" id="JBDIVE010000006">
    <property type="protein sequence ID" value="MEN3069374.1"/>
    <property type="molecule type" value="Genomic_DNA"/>
</dbReference>
<keyword evidence="1" id="KW-0831">Ubiquinone biosynthesis</keyword>
<dbReference type="InterPro" id="IPR016830">
    <property type="entry name" value="UbiT"/>
</dbReference>
<dbReference type="InterPro" id="IPR003033">
    <property type="entry name" value="SCP2_sterol-bd_dom"/>
</dbReference>
<evidence type="ECO:0000256" key="1">
    <source>
        <dbReference type="HAMAP-Rule" id="MF_02231"/>
    </source>
</evidence>
<comment type="function">
    <text evidence="1">Required for O(2)-independent ubiquinone (coenzyme Q) biosynthesis. Likely functions as an accessory factor.</text>
</comment>
<comment type="caution">
    <text evidence="3">The sequence shown here is derived from an EMBL/GenBank/DDBJ whole genome shotgun (WGS) entry which is preliminary data.</text>
</comment>
<dbReference type="InterPro" id="IPR036527">
    <property type="entry name" value="SCP2_sterol-bd_dom_sf"/>
</dbReference>
<organism evidence="3 4">
    <name type="scientific">Uliginosibacterium sediminicola</name>
    <dbReference type="NCBI Taxonomy" id="2024550"/>
    <lineage>
        <taxon>Bacteria</taxon>
        <taxon>Pseudomonadati</taxon>
        <taxon>Pseudomonadota</taxon>
        <taxon>Betaproteobacteria</taxon>
        <taxon>Rhodocyclales</taxon>
        <taxon>Zoogloeaceae</taxon>
        <taxon>Uliginosibacterium</taxon>
    </lineage>
</organism>
<protein>
    <recommendedName>
        <fullName evidence="1">Ubiquinone biosynthesis accessory factor UbiT</fullName>
    </recommendedName>
</protein>
<feature type="domain" description="SCP2" evidence="2">
    <location>
        <begin position="67"/>
        <end position="147"/>
    </location>
</feature>
<comment type="pathway">
    <text evidence="1">Cofactor biosynthesis; ubiquinone biosynthesis.</text>
</comment>
<evidence type="ECO:0000313" key="3">
    <source>
        <dbReference type="EMBL" id="MEN3069374.1"/>
    </source>
</evidence>
<dbReference type="SUPFAM" id="SSF55718">
    <property type="entry name" value="SCP-like"/>
    <property type="match status" value="1"/>
</dbReference>